<name>A0AAV4HK87_9GAST</name>
<dbReference type="Proteomes" id="UP000762676">
    <property type="component" value="Unassembled WGS sequence"/>
</dbReference>
<proteinExistence type="predicted"/>
<dbReference type="AlphaFoldDB" id="A0AAV4HK87"/>
<organism evidence="1 2">
    <name type="scientific">Elysia marginata</name>
    <dbReference type="NCBI Taxonomy" id="1093978"/>
    <lineage>
        <taxon>Eukaryota</taxon>
        <taxon>Metazoa</taxon>
        <taxon>Spiralia</taxon>
        <taxon>Lophotrochozoa</taxon>
        <taxon>Mollusca</taxon>
        <taxon>Gastropoda</taxon>
        <taxon>Heterobranchia</taxon>
        <taxon>Euthyneura</taxon>
        <taxon>Panpulmonata</taxon>
        <taxon>Sacoglossa</taxon>
        <taxon>Placobranchoidea</taxon>
        <taxon>Plakobranchidae</taxon>
        <taxon>Elysia</taxon>
    </lineage>
</organism>
<protein>
    <submittedName>
        <fullName evidence="1">Uncharacterized protein</fullName>
    </submittedName>
</protein>
<evidence type="ECO:0000313" key="1">
    <source>
        <dbReference type="EMBL" id="GFR97546.1"/>
    </source>
</evidence>
<dbReference type="EMBL" id="BMAT01005639">
    <property type="protein sequence ID" value="GFR97546.1"/>
    <property type="molecule type" value="Genomic_DNA"/>
</dbReference>
<comment type="caution">
    <text evidence="1">The sequence shown here is derived from an EMBL/GenBank/DDBJ whole genome shotgun (WGS) entry which is preliminary data.</text>
</comment>
<evidence type="ECO:0000313" key="2">
    <source>
        <dbReference type="Proteomes" id="UP000762676"/>
    </source>
</evidence>
<reference evidence="1 2" key="1">
    <citation type="journal article" date="2021" name="Elife">
        <title>Chloroplast acquisition without the gene transfer in kleptoplastic sea slugs, Plakobranchus ocellatus.</title>
        <authorList>
            <person name="Maeda T."/>
            <person name="Takahashi S."/>
            <person name="Yoshida T."/>
            <person name="Shimamura S."/>
            <person name="Takaki Y."/>
            <person name="Nagai Y."/>
            <person name="Toyoda A."/>
            <person name="Suzuki Y."/>
            <person name="Arimoto A."/>
            <person name="Ishii H."/>
            <person name="Satoh N."/>
            <person name="Nishiyama T."/>
            <person name="Hasebe M."/>
            <person name="Maruyama T."/>
            <person name="Minagawa J."/>
            <person name="Obokata J."/>
            <person name="Shigenobu S."/>
        </authorList>
    </citation>
    <scope>NUCLEOTIDE SEQUENCE [LARGE SCALE GENOMIC DNA]</scope>
</reference>
<keyword evidence="2" id="KW-1185">Reference proteome</keyword>
<accession>A0AAV4HK87</accession>
<gene>
    <name evidence="1" type="ORF">ElyMa_002747800</name>
</gene>
<sequence>MSVKNVFAKSQRRGLVACAPLPHEAATASGERARELHACHLPATEGGSKLENLVLFGCWCLGPDKHNEAVKRHGMRAETLSRDSSFSPLFIPGLRRASFFSTMTSVGRQETVPACQATPYTWRHSYEPWRRTLGLSA</sequence>